<feature type="compositionally biased region" description="Acidic residues" evidence="1">
    <location>
        <begin position="274"/>
        <end position="287"/>
    </location>
</feature>
<feature type="compositionally biased region" description="Basic and acidic residues" evidence="1">
    <location>
        <begin position="140"/>
        <end position="153"/>
    </location>
</feature>
<gene>
    <name evidence="2" type="ORF">OB955_01825</name>
</gene>
<proteinExistence type="predicted"/>
<sequence>MTPPFTDDDLEKRVENANGAVIGTVTAVEGDTARVEPSAGVMDSIRAALGWERAHEDTVVIHEDAVGEVSDEVIRLEADESTRDEPDAPGIERSESEPENQHDYGVDVGGPDDLGAETGLEADSGAARDSTAETPLGRPGESERSDPGERGTEAEWESEPSGEPVDETRVVEGMDGTGELEPEPGPESELGAEPGPESELGAELGPESELGAELGPESEPGAELGPESEPGAELESESEPKSDPDSSATSDRELESETTEAGTAEAPTSADETAGTDEEGERSEDEPLTTPGETASPEEPSETESMDIEAVMDDTDLTEGAAGSPADDAVGGPTADESDPDAADDLTPGIDADSLEEASRTETEGATEDGDERETEPNAAAERSPADEVSQGIDVDSLEEAGETESWNETAPAETDTEPEPDPGPAPASETIDSADELNPGADVESLEDSTEEPDDGSARVIDPETLEEGRTDAELGLETSARRIGPEIDPGTETVRLASEGTARRGADVEGAVTAESETTDQERDRIPGHAASPVAATFAAQRTAIEQGQQVVQRGLDTNQRIVQTTLEGQARIQRRSLEVFQTATTSYVETVAATMDAASDRGSSSDRSDAEQTTQQLQDHLDRVRELQDRLDEQVDRQHERTTALLEKQLDRVDRIQQELSADAGRLEHVDGLDSMYRERLETASITSLEDLARADAETVADAADVTEKRAESWIEQAEI</sequence>
<feature type="compositionally biased region" description="Basic and acidic residues" evidence="1">
    <location>
        <begin position="72"/>
        <end position="105"/>
    </location>
</feature>
<feature type="compositionally biased region" description="Low complexity" evidence="1">
    <location>
        <begin position="187"/>
        <end position="229"/>
    </location>
</feature>
<dbReference type="Pfam" id="PF14520">
    <property type="entry name" value="HHH_5"/>
    <property type="match status" value="1"/>
</dbReference>
<feature type="compositionally biased region" description="Acidic residues" evidence="1">
    <location>
        <begin position="299"/>
        <end position="317"/>
    </location>
</feature>
<evidence type="ECO:0000313" key="3">
    <source>
        <dbReference type="Proteomes" id="UP001320972"/>
    </source>
</evidence>
<protein>
    <submittedName>
        <fullName evidence="2">Helix-hairpin-helix domain-containing protein</fullName>
    </submittedName>
</protein>
<feature type="region of interest" description="Disordered" evidence="1">
    <location>
        <begin position="71"/>
        <end position="530"/>
    </location>
</feature>
<dbReference type="EMBL" id="JAOPKB010000001">
    <property type="protein sequence ID" value="MCU4971480.1"/>
    <property type="molecule type" value="Genomic_DNA"/>
</dbReference>
<evidence type="ECO:0000256" key="1">
    <source>
        <dbReference type="SAM" id="MobiDB-lite"/>
    </source>
</evidence>
<dbReference type="RefSeq" id="WP_338006820.1">
    <property type="nucleotide sequence ID" value="NZ_JAOPKB010000001.1"/>
</dbReference>
<dbReference type="Gene3D" id="1.10.150.20">
    <property type="entry name" value="5' to 3' exonuclease, C-terminal subdomain"/>
    <property type="match status" value="1"/>
</dbReference>
<feature type="compositionally biased region" description="Basic and acidic residues" evidence="1">
    <location>
        <begin position="238"/>
        <end position="255"/>
    </location>
</feature>
<feature type="region of interest" description="Disordered" evidence="1">
    <location>
        <begin position="599"/>
        <end position="621"/>
    </location>
</feature>
<comment type="caution">
    <text evidence="2">The sequence shown here is derived from an EMBL/GenBank/DDBJ whole genome shotgun (WGS) entry which is preliminary data.</text>
</comment>
<reference evidence="2 3" key="1">
    <citation type="submission" date="2022-09" db="EMBL/GenBank/DDBJ databases">
        <title>Enrichment on poylsaccharides allowed isolation of novel metabolic and taxonomic groups of Haloarchaea.</title>
        <authorList>
            <person name="Sorokin D.Y."/>
            <person name="Elcheninov A.G."/>
            <person name="Khizhniak T.V."/>
            <person name="Kolganova T.V."/>
            <person name="Kublanov I.V."/>
        </authorList>
    </citation>
    <scope>NUCLEOTIDE SEQUENCE [LARGE SCALE GENOMIC DNA]</scope>
    <source>
        <strain evidence="2 3">AArc-m2/3/4</strain>
    </source>
</reference>
<name>A0ABT2Q969_9EURY</name>
<keyword evidence="3" id="KW-1185">Reference proteome</keyword>
<organism evidence="2 3">
    <name type="scientific">Natronoglomus mannanivorans</name>
    <dbReference type="NCBI Taxonomy" id="2979990"/>
    <lineage>
        <taxon>Archaea</taxon>
        <taxon>Methanobacteriati</taxon>
        <taxon>Methanobacteriota</taxon>
        <taxon>Stenosarchaea group</taxon>
        <taxon>Halobacteria</taxon>
        <taxon>Halobacteriales</taxon>
        <taxon>Natrialbaceae</taxon>
        <taxon>Natronoglomus</taxon>
    </lineage>
</organism>
<dbReference type="Proteomes" id="UP001320972">
    <property type="component" value="Unassembled WGS sequence"/>
</dbReference>
<feature type="compositionally biased region" description="Low complexity" evidence="1">
    <location>
        <begin position="289"/>
        <end position="298"/>
    </location>
</feature>
<feature type="compositionally biased region" description="Acidic residues" evidence="1">
    <location>
        <begin position="445"/>
        <end position="456"/>
    </location>
</feature>
<evidence type="ECO:0000313" key="2">
    <source>
        <dbReference type="EMBL" id="MCU4971480.1"/>
    </source>
</evidence>
<feature type="compositionally biased region" description="Acidic residues" evidence="1">
    <location>
        <begin position="365"/>
        <end position="374"/>
    </location>
</feature>
<accession>A0ABT2Q969</accession>
<feature type="compositionally biased region" description="Low complexity" evidence="1">
    <location>
        <begin position="259"/>
        <end position="270"/>
    </location>
</feature>